<dbReference type="EMBL" id="NKXO01000032">
    <property type="protein sequence ID" value="PKQ67627.1"/>
    <property type="molecule type" value="Genomic_DNA"/>
</dbReference>
<reference evidence="2 3" key="1">
    <citation type="submission" date="2017-06" db="EMBL/GenBank/DDBJ databases">
        <title>Raineya orbicola gen. nov., sp. nov. a slightly thermophilic bacterium of the phylum Bacteroidetes and the description of Raineyaceae fam. nov.</title>
        <authorList>
            <person name="Albuquerque L."/>
            <person name="Polonia A.R.M."/>
            <person name="Barroso C."/>
            <person name="Froufe H.J.C."/>
            <person name="Lage O."/>
            <person name="Lobo-Da-Cunha A."/>
            <person name="Egas C."/>
            <person name="Da Costa M.S."/>
        </authorList>
    </citation>
    <scope>NUCLEOTIDE SEQUENCE [LARGE SCALE GENOMIC DNA]</scope>
    <source>
        <strain evidence="2 3">SPSPC-11</strain>
    </source>
</reference>
<keyword evidence="3" id="KW-1185">Reference proteome</keyword>
<proteinExistence type="predicted"/>
<comment type="caution">
    <text evidence="2">The sequence shown here is derived from an EMBL/GenBank/DDBJ whole genome shotgun (WGS) entry which is preliminary data.</text>
</comment>
<dbReference type="RefSeq" id="WP_101359236.1">
    <property type="nucleotide sequence ID" value="NZ_NKXO01000032.1"/>
</dbReference>
<feature type="chain" id="PRO_5014658707" evidence="1">
    <location>
        <begin position="20"/>
        <end position="383"/>
    </location>
</feature>
<evidence type="ECO:0000256" key="1">
    <source>
        <dbReference type="SAM" id="SignalP"/>
    </source>
</evidence>
<sequence length="383" mass="43747">MNRNTFLLVLMLFSLKNFAQDILVLASGDTLRIHIRKAFKNTNAYQLTYKLAPESTDEIVLKPHQIRSFFIGNQYVSLSVEKEEGAEQLLLQEILVNGKIKLYKGVDTEGNPGFFISKEGKNIAVSRDNLNNFVETYFTDCPNFNRERYLPAENKLYRQDYLMDLVSHYNHCVDEKVPYFRYYEPEKPKKRDNLTWGFKAGAGLQEYAYRSFATDANAFLYGSAIFNWQASFVGGVYGGINYSKNFSLFADLTYMYRNAISEDGVIEIGYSGLNIPIYGEFQFLQDKRVRPFINFGANALVAIAAKYKFNVPPSFQILRPINLSPVSFGVMGGLGAYVETASKPMKFEIRMYQDFFEGSNPTFGDDKMRVASILLMASYPMSF</sequence>
<evidence type="ECO:0000313" key="2">
    <source>
        <dbReference type="EMBL" id="PKQ67627.1"/>
    </source>
</evidence>
<dbReference type="OrthoDB" id="952442at2"/>
<evidence type="ECO:0000313" key="3">
    <source>
        <dbReference type="Proteomes" id="UP000233387"/>
    </source>
</evidence>
<accession>A0A2N3IBF0</accession>
<feature type="signal peptide" evidence="1">
    <location>
        <begin position="1"/>
        <end position="19"/>
    </location>
</feature>
<dbReference type="AlphaFoldDB" id="A0A2N3IBF0"/>
<organism evidence="2 3">
    <name type="scientific">Raineya orbicola</name>
    <dbReference type="NCBI Taxonomy" id="2016530"/>
    <lineage>
        <taxon>Bacteria</taxon>
        <taxon>Pseudomonadati</taxon>
        <taxon>Bacteroidota</taxon>
        <taxon>Cytophagia</taxon>
        <taxon>Cytophagales</taxon>
        <taxon>Raineyaceae</taxon>
        <taxon>Raineya</taxon>
    </lineage>
</organism>
<dbReference type="Proteomes" id="UP000233387">
    <property type="component" value="Unassembled WGS sequence"/>
</dbReference>
<protein>
    <submittedName>
        <fullName evidence="2">Outer membrane protein beta-barrel domain</fullName>
    </submittedName>
</protein>
<name>A0A2N3IBF0_9BACT</name>
<gene>
    <name evidence="2" type="ORF">Rain11_1972</name>
</gene>
<keyword evidence="1" id="KW-0732">Signal</keyword>